<keyword evidence="3" id="KW-0732">Signal</keyword>
<dbReference type="RefSeq" id="WP_149780977.1">
    <property type="nucleotide sequence ID" value="NZ_FRCB01000017.1"/>
</dbReference>
<gene>
    <name evidence="5" type="ORF">SAMN05443432_1172</name>
</gene>
<dbReference type="PANTHER" id="PTHR30469:SF15">
    <property type="entry name" value="HLYD FAMILY OF SECRETION PROTEINS"/>
    <property type="match status" value="1"/>
</dbReference>
<dbReference type="AlphaFoldDB" id="A0A1M7LJ00"/>
<evidence type="ECO:0000256" key="2">
    <source>
        <dbReference type="SAM" id="Coils"/>
    </source>
</evidence>
<feature type="chain" id="PRO_5012003069" evidence="3">
    <location>
        <begin position="27"/>
        <end position="408"/>
    </location>
</feature>
<feature type="coiled-coil region" evidence="2">
    <location>
        <begin position="128"/>
        <end position="186"/>
    </location>
</feature>
<dbReference type="EMBL" id="FRCB01000017">
    <property type="protein sequence ID" value="SHM78135.1"/>
    <property type="molecule type" value="Genomic_DNA"/>
</dbReference>
<sequence>MRWITRGAVVATVAILCPLGISQLTATEMAGPIDDPTPVTATVRRADPLRIEDVLHAFGHVAPADIIRVSMPRHAAPVTDILVNEGDVVDAGQILVRIDRTDIQRDLLQAQATLSATRADIRIARSSLQVAATDIAQRRAELDRLERLAKTGASSEVQRQDATRALQQAMSEHEAAKARLAGAQASETLALLALERVTTLSNQLDIRAPVAGRVTRIMVDPGATPVIGSPVLDLAAADRMEAVLTVPPHALARVSRGTPVRLWTPDGTMIAADVARISPSTGPEAGLARVAVRLPDGNAHLAGSSLRAEIIVDQRVAIIVPTSALVALDSGPGLFRVVDQRAVATPVDLSMRPGGAEAEIVAGLSEGAVYVAVASPLLRDGEPVAHRGDLKDIGGKQTAALHLGLARR</sequence>
<dbReference type="GO" id="GO:1990281">
    <property type="term" value="C:efflux pump complex"/>
    <property type="evidence" value="ECO:0007669"/>
    <property type="project" value="TreeGrafter"/>
</dbReference>
<comment type="similarity">
    <text evidence="1">Belongs to the membrane fusion protein (MFP) (TC 8.A.1) family.</text>
</comment>
<dbReference type="PANTHER" id="PTHR30469">
    <property type="entry name" value="MULTIDRUG RESISTANCE PROTEIN MDTA"/>
    <property type="match status" value="1"/>
</dbReference>
<evidence type="ECO:0000256" key="3">
    <source>
        <dbReference type="SAM" id="SignalP"/>
    </source>
</evidence>
<protein>
    <submittedName>
        <fullName evidence="5">RND family efflux transporter, MFP subunit</fullName>
    </submittedName>
</protein>
<evidence type="ECO:0000313" key="6">
    <source>
        <dbReference type="Proteomes" id="UP000322545"/>
    </source>
</evidence>
<keyword evidence="6" id="KW-1185">Reference proteome</keyword>
<evidence type="ECO:0000259" key="4">
    <source>
        <dbReference type="Pfam" id="PF25917"/>
    </source>
</evidence>
<organism evidence="5 6">
    <name type="scientific">Roseovarius litoreus</name>
    <dbReference type="NCBI Taxonomy" id="1155722"/>
    <lineage>
        <taxon>Bacteria</taxon>
        <taxon>Pseudomonadati</taxon>
        <taxon>Pseudomonadota</taxon>
        <taxon>Alphaproteobacteria</taxon>
        <taxon>Rhodobacterales</taxon>
        <taxon>Roseobacteraceae</taxon>
        <taxon>Roseovarius</taxon>
    </lineage>
</organism>
<dbReference type="InterPro" id="IPR006143">
    <property type="entry name" value="RND_pump_MFP"/>
</dbReference>
<dbReference type="SUPFAM" id="SSF111369">
    <property type="entry name" value="HlyD-like secretion proteins"/>
    <property type="match status" value="1"/>
</dbReference>
<dbReference type="Gene3D" id="1.10.287.470">
    <property type="entry name" value="Helix hairpin bin"/>
    <property type="match status" value="1"/>
</dbReference>
<dbReference type="NCBIfam" id="TIGR01730">
    <property type="entry name" value="RND_mfp"/>
    <property type="match status" value="1"/>
</dbReference>
<evidence type="ECO:0000256" key="1">
    <source>
        <dbReference type="ARBA" id="ARBA00009477"/>
    </source>
</evidence>
<dbReference type="Gene3D" id="2.40.50.100">
    <property type="match status" value="1"/>
</dbReference>
<feature type="signal peptide" evidence="3">
    <location>
        <begin position="1"/>
        <end position="26"/>
    </location>
</feature>
<dbReference type="Pfam" id="PF25917">
    <property type="entry name" value="BSH_RND"/>
    <property type="match status" value="1"/>
</dbReference>
<dbReference type="InterPro" id="IPR058625">
    <property type="entry name" value="MdtA-like_BSH"/>
</dbReference>
<keyword evidence="2" id="KW-0175">Coiled coil</keyword>
<dbReference type="Gene3D" id="2.40.30.170">
    <property type="match status" value="1"/>
</dbReference>
<proteinExistence type="inferred from homology"/>
<name>A0A1M7LJ00_9RHOB</name>
<dbReference type="Proteomes" id="UP000322545">
    <property type="component" value="Unassembled WGS sequence"/>
</dbReference>
<reference evidence="5 6" key="1">
    <citation type="submission" date="2016-11" db="EMBL/GenBank/DDBJ databases">
        <authorList>
            <person name="Varghese N."/>
            <person name="Submissions S."/>
        </authorList>
    </citation>
    <scope>NUCLEOTIDE SEQUENCE [LARGE SCALE GENOMIC DNA]</scope>
    <source>
        <strain evidence="5 6">DSM 28249</strain>
    </source>
</reference>
<dbReference type="GO" id="GO:0015562">
    <property type="term" value="F:efflux transmembrane transporter activity"/>
    <property type="evidence" value="ECO:0007669"/>
    <property type="project" value="TreeGrafter"/>
</dbReference>
<dbReference type="Gene3D" id="2.40.420.20">
    <property type="match status" value="1"/>
</dbReference>
<evidence type="ECO:0000313" key="5">
    <source>
        <dbReference type="EMBL" id="SHM78135.1"/>
    </source>
</evidence>
<accession>A0A1M7LJ00</accession>
<feature type="domain" description="Multidrug resistance protein MdtA-like barrel-sandwich hybrid" evidence="4">
    <location>
        <begin position="81"/>
        <end position="224"/>
    </location>
</feature>